<dbReference type="Proteomes" id="UP000038010">
    <property type="component" value="Unassembled WGS sequence"/>
</dbReference>
<proteinExistence type="predicted"/>
<dbReference type="InterPro" id="IPR004045">
    <property type="entry name" value="Glutathione_S-Trfase_N"/>
</dbReference>
<dbReference type="Gene3D" id="3.30.710.10">
    <property type="entry name" value="Potassium Channel Kv1.1, Chain A"/>
    <property type="match status" value="2"/>
</dbReference>
<dbReference type="Pfam" id="PF13409">
    <property type="entry name" value="GST_N_2"/>
    <property type="match status" value="1"/>
</dbReference>
<dbReference type="VEuPathDB" id="FungiDB:AB675_8153"/>
<feature type="compositionally biased region" description="Low complexity" evidence="1">
    <location>
        <begin position="908"/>
        <end position="920"/>
    </location>
</feature>
<dbReference type="RefSeq" id="XP_018001167.1">
    <property type="nucleotide sequence ID" value="XM_018148578.1"/>
</dbReference>
<feature type="domain" description="GST N-terminal" evidence="2">
    <location>
        <begin position="6"/>
        <end position="94"/>
    </location>
</feature>
<dbReference type="GeneID" id="28740457"/>
<name>A0A0N1HC39_9EURO</name>
<feature type="region of interest" description="Disordered" evidence="1">
    <location>
        <begin position="652"/>
        <end position="694"/>
    </location>
</feature>
<dbReference type="OrthoDB" id="2414723at2759"/>
<feature type="region of interest" description="Disordered" evidence="1">
    <location>
        <begin position="266"/>
        <end position="303"/>
    </location>
</feature>
<dbReference type="PANTHER" id="PTHR31758:SF2">
    <property type="entry name" value="BTB_POZ DOMAIN-CONTAINING PROTEIN YLR108C"/>
    <property type="match status" value="1"/>
</dbReference>
<protein>
    <recommendedName>
        <fullName evidence="2">GST N-terminal domain-containing protein</fullName>
    </recommendedName>
</protein>
<organism evidence="3 4">
    <name type="scientific">Cyphellophora attinorum</name>
    <dbReference type="NCBI Taxonomy" id="1664694"/>
    <lineage>
        <taxon>Eukaryota</taxon>
        <taxon>Fungi</taxon>
        <taxon>Dikarya</taxon>
        <taxon>Ascomycota</taxon>
        <taxon>Pezizomycotina</taxon>
        <taxon>Eurotiomycetes</taxon>
        <taxon>Chaetothyriomycetidae</taxon>
        <taxon>Chaetothyriales</taxon>
        <taxon>Cyphellophoraceae</taxon>
        <taxon>Cyphellophora</taxon>
    </lineage>
</organism>
<gene>
    <name evidence="3" type="ORF">AB675_8153</name>
</gene>
<dbReference type="SUPFAM" id="SSF52833">
    <property type="entry name" value="Thioredoxin-like"/>
    <property type="match status" value="1"/>
</dbReference>
<dbReference type="InterPro" id="IPR011333">
    <property type="entry name" value="SKP1/BTB/POZ_sf"/>
</dbReference>
<dbReference type="SUPFAM" id="SSF47616">
    <property type="entry name" value="GST C-terminal domain-like"/>
    <property type="match status" value="1"/>
</dbReference>
<dbReference type="STRING" id="1664694.A0A0N1HC39"/>
<dbReference type="InterPro" id="IPR036282">
    <property type="entry name" value="Glutathione-S-Trfase_C_sf"/>
</dbReference>
<dbReference type="SFLD" id="SFLDS00019">
    <property type="entry name" value="Glutathione_Transferase_(cytos"/>
    <property type="match status" value="1"/>
</dbReference>
<feature type="compositionally biased region" description="Acidic residues" evidence="1">
    <location>
        <begin position="670"/>
        <end position="681"/>
    </location>
</feature>
<evidence type="ECO:0000259" key="2">
    <source>
        <dbReference type="PROSITE" id="PS50404"/>
    </source>
</evidence>
<dbReference type="EMBL" id="LFJN01000010">
    <property type="protein sequence ID" value="KPI41204.1"/>
    <property type="molecule type" value="Genomic_DNA"/>
</dbReference>
<feature type="region of interest" description="Disordered" evidence="1">
    <location>
        <begin position="825"/>
        <end position="935"/>
    </location>
</feature>
<dbReference type="InterPro" id="IPR040079">
    <property type="entry name" value="Glutathione_S-Trfase"/>
</dbReference>
<feature type="compositionally biased region" description="Polar residues" evidence="1">
    <location>
        <begin position="350"/>
        <end position="364"/>
    </location>
</feature>
<feature type="compositionally biased region" description="Acidic residues" evidence="1">
    <location>
        <begin position="830"/>
        <end position="848"/>
    </location>
</feature>
<accession>A0A0N1HC39</accession>
<dbReference type="SUPFAM" id="SSF54695">
    <property type="entry name" value="POZ domain"/>
    <property type="match status" value="2"/>
</dbReference>
<dbReference type="Gene3D" id="3.40.30.10">
    <property type="entry name" value="Glutaredoxin"/>
    <property type="match status" value="1"/>
</dbReference>
<dbReference type="CDD" id="cd03046">
    <property type="entry name" value="GST_N_GTT1_like"/>
    <property type="match status" value="1"/>
</dbReference>
<evidence type="ECO:0000256" key="1">
    <source>
        <dbReference type="SAM" id="MobiDB-lite"/>
    </source>
</evidence>
<feature type="compositionally biased region" description="Polar residues" evidence="1">
    <location>
        <begin position="279"/>
        <end position="294"/>
    </location>
</feature>
<dbReference type="AlphaFoldDB" id="A0A0N1HC39"/>
<keyword evidence="4" id="KW-1185">Reference proteome</keyword>
<feature type="compositionally biased region" description="Polar residues" evidence="1">
    <location>
        <begin position="865"/>
        <end position="891"/>
    </location>
</feature>
<reference evidence="3 4" key="1">
    <citation type="submission" date="2015-06" db="EMBL/GenBank/DDBJ databases">
        <title>Draft genome of the ant-associated black yeast Phialophora attae CBS 131958.</title>
        <authorList>
            <person name="Moreno L.F."/>
            <person name="Stielow B.J."/>
            <person name="de Hoog S."/>
            <person name="Vicente V.A."/>
            <person name="Weiss V.A."/>
            <person name="de Vries M."/>
            <person name="Cruz L.M."/>
            <person name="Souza E.M."/>
        </authorList>
    </citation>
    <scope>NUCLEOTIDE SEQUENCE [LARGE SCALE GENOMIC DNA]</scope>
    <source>
        <strain evidence="3 4">CBS 131958</strain>
    </source>
</reference>
<dbReference type="PROSITE" id="PS50404">
    <property type="entry name" value="GST_NTER"/>
    <property type="match status" value="1"/>
</dbReference>
<dbReference type="PANTHER" id="PTHR31758">
    <property type="entry name" value="BTB/POZ DOMAIN-CONTAINING PROTEIN YLR108C"/>
    <property type="match status" value="1"/>
</dbReference>
<dbReference type="Gene3D" id="1.20.1050.10">
    <property type="match status" value="1"/>
</dbReference>
<sequence>MATEAAPKITLHWLEVSRAHRILWLLEELNIPYELKTYKRTKDRLAPPELKQVHPLGKSPVISVDGIPGRAEPLVLAESAAITEYLCDYYGKHLIPQRYPAGEDGKIGRETEEWIRYRFFMHYTEGSIMPFMVMSLIPSSIRSAPVPFFIRPITNSVAAKVEEFLTPNFKTHYTFLEQQLETSPNDGEYLCGKEITAADILMSFPLEAADLTFAADVSPTLSNFGSNPNLPYINFAPRPLYEPTGELINEQIDGFLAFDSPSTLRHTFRGPLNNHPESKSATQTATLQQQNRSRSLPDVPLPSKSALKRKAEALDSGGAGLTNGANGARPVKQRTVSFERMSNREGGSPGETSGRTSATQTRPGPNSPHARRGRPSLPSSTPKPSIETDRVPPPGPTTRPIRGTKHPSGHPPSILPPEKVFPIQIGSDLFRLSGASISSDAPSYFTQFFEEQIRENSESGGVRTLYIDRDPITFRDVARHLQGYYVKPQDGSHFVKLFADAQFYSLPRLIDQLFESEIFIQIGERHFQIPKDIFSEPGNSPNFFSLGFAVFFSTPGEVFPGLDRRGLLRPPSITPPYVPNRSAEIFAELLHLLRGYPLKIRDDNHRQELLRDCRYFHLRGLEQKIIAHEISYNLQRSRQEIALRLEDVKPSGISYRPSDDDEGTHKDDKDESDEEDEEAMATDEGAGSKEKASQQPGGWVYYARPFVDEASYELVIEIGNEATQLDLRDMRADFHGLTKARVSSLLQVVANKMNLPTNAPWGLLVLGQSGGAATQASSPGHTPLSEDRVKVRFDHASSVSLDGAKWEIDWKSDLGRRLRLGHEGLRDATAADEGDEDEDSESEGEEDSEAPRPAAQSHASRHRQQPQQRQATTKSSGPQTKSKTPLQTSASAAGGKKRKRPGYEQPPQASATTSVASAQHTAHHLGQQAQPQQVENDTTWTIKTAQFRLRIQACRPDRGEGGLEVVFMVVKMDAWRGEKARNEQRGFLGT</sequence>
<dbReference type="InterPro" id="IPR036249">
    <property type="entry name" value="Thioredoxin-like_sf"/>
</dbReference>
<evidence type="ECO:0000313" key="3">
    <source>
        <dbReference type="EMBL" id="KPI41204.1"/>
    </source>
</evidence>
<feature type="region of interest" description="Disordered" evidence="1">
    <location>
        <begin position="316"/>
        <end position="417"/>
    </location>
</feature>
<evidence type="ECO:0000313" key="4">
    <source>
        <dbReference type="Proteomes" id="UP000038010"/>
    </source>
</evidence>
<dbReference type="CDD" id="cd03189">
    <property type="entry name" value="GST_C_GTT1_like"/>
    <property type="match status" value="1"/>
</dbReference>
<comment type="caution">
    <text evidence="3">The sequence shown here is derived from an EMBL/GenBank/DDBJ whole genome shotgun (WGS) entry which is preliminary data.</text>
</comment>
<dbReference type="SFLD" id="SFLDG00358">
    <property type="entry name" value="Main_(cytGST)"/>
    <property type="match status" value="1"/>
</dbReference>